<evidence type="ECO:0000313" key="10">
    <source>
        <dbReference type="RefSeq" id="XP_035691493.1"/>
    </source>
</evidence>
<dbReference type="Proteomes" id="UP000001554">
    <property type="component" value="Chromosome 11"/>
</dbReference>
<dbReference type="InterPro" id="IPR018056">
    <property type="entry name" value="Kringle_CS"/>
</dbReference>
<keyword evidence="1 5" id="KW-0420">Kringle</keyword>
<dbReference type="Pfam" id="PF00051">
    <property type="entry name" value="Kringle"/>
    <property type="match status" value="1"/>
</dbReference>
<dbReference type="PROSITE" id="PS50070">
    <property type="entry name" value="KRINGLE_2"/>
    <property type="match status" value="1"/>
</dbReference>
<dbReference type="FunFam" id="2.40.20.10:FF:000004">
    <property type="entry name" value="Hepatocyte growth factor"/>
    <property type="match status" value="1"/>
</dbReference>
<name>A0A9J7M008_BRAFL</name>
<dbReference type="AlphaFoldDB" id="A0A9J7M008"/>
<evidence type="ECO:0000256" key="6">
    <source>
        <dbReference type="SAM" id="SignalP"/>
    </source>
</evidence>
<dbReference type="KEGG" id="bfo:118426301"/>
<keyword evidence="9" id="KW-1185">Reference proteome</keyword>
<dbReference type="InterPro" id="IPR001304">
    <property type="entry name" value="C-type_lectin-like"/>
</dbReference>
<evidence type="ECO:0000256" key="2">
    <source>
        <dbReference type="ARBA" id="ARBA00022729"/>
    </source>
</evidence>
<comment type="caution">
    <text evidence="5">Lacks conserved residue(s) required for the propagation of feature annotation.</text>
</comment>
<organism evidence="9 10">
    <name type="scientific">Branchiostoma floridae</name>
    <name type="common">Florida lancelet</name>
    <name type="synonym">Amphioxus</name>
    <dbReference type="NCBI Taxonomy" id="7739"/>
    <lineage>
        <taxon>Eukaryota</taxon>
        <taxon>Metazoa</taxon>
        <taxon>Chordata</taxon>
        <taxon>Cephalochordata</taxon>
        <taxon>Leptocardii</taxon>
        <taxon>Amphioxiformes</taxon>
        <taxon>Branchiostomatidae</taxon>
        <taxon>Branchiostoma</taxon>
    </lineage>
</organism>
<evidence type="ECO:0000259" key="8">
    <source>
        <dbReference type="PROSITE" id="PS50070"/>
    </source>
</evidence>
<dbReference type="InterPro" id="IPR016187">
    <property type="entry name" value="CTDL_fold"/>
</dbReference>
<keyword evidence="4 5" id="KW-1015">Disulfide bond</keyword>
<evidence type="ECO:0000256" key="3">
    <source>
        <dbReference type="ARBA" id="ARBA00022737"/>
    </source>
</evidence>
<sequence>MSGRMALGVYAVLVIGLILTTSQVHGAFLPADCLYTVTNGGDYRGNVSVTESGLSCQPWGSQSPHRHVYTPADYPQGGLEQNFCRNPDGKNRPWCFTTDPSVRFEYCNVSLCQFQFHQFNGYFYKYVTDPLRFTQGNDYCRAEGGYLASIHSAEENDFVYSVAGPTAGWIGLTVTNTRVLAWQDGTSVDYQQWHPGEPRYFYSLACTTMWSNKGGNWDDTICGGPANFVCKKPFDKCQSGIVSCPAGFFCDNFPGEFTCYCDFGNYRDGEVCKAFHVCPQGWVRLEGHCFREFNQTRLGYSDARASCAREGARLAAVTNSSTYQFLTNYTHTEEDVWIGLHYEPGHGAFLASDGVNITTSMFFSSVGISDQE</sequence>
<dbReference type="InterPro" id="IPR016186">
    <property type="entry name" value="C-type_lectin-like/link_sf"/>
</dbReference>
<accession>A0A9J7M008</accession>
<evidence type="ECO:0000313" key="9">
    <source>
        <dbReference type="Proteomes" id="UP000001554"/>
    </source>
</evidence>
<dbReference type="SMART" id="SM00130">
    <property type="entry name" value="KR"/>
    <property type="match status" value="1"/>
</dbReference>
<feature type="disulfide bond" evidence="5">
    <location>
        <begin position="56"/>
        <end position="95"/>
    </location>
</feature>
<keyword evidence="3" id="KW-0677">Repeat</keyword>
<evidence type="ECO:0000259" key="7">
    <source>
        <dbReference type="PROSITE" id="PS50041"/>
    </source>
</evidence>
<proteinExistence type="predicted"/>
<dbReference type="RefSeq" id="XP_035691493.1">
    <property type="nucleotide sequence ID" value="XM_035835600.1"/>
</dbReference>
<dbReference type="InterPro" id="IPR000001">
    <property type="entry name" value="Kringle"/>
</dbReference>
<dbReference type="PRINTS" id="PR00018">
    <property type="entry name" value="KRINGLE"/>
</dbReference>
<dbReference type="SMART" id="SM00034">
    <property type="entry name" value="CLECT"/>
    <property type="match status" value="2"/>
</dbReference>
<protein>
    <submittedName>
        <fullName evidence="10">Plasminogen-like</fullName>
    </submittedName>
</protein>
<keyword evidence="2 6" id="KW-0732">Signal</keyword>
<dbReference type="Gene3D" id="2.40.20.10">
    <property type="entry name" value="Plasminogen Kringle 4"/>
    <property type="match status" value="1"/>
</dbReference>
<dbReference type="InterPro" id="IPR013806">
    <property type="entry name" value="Kringle-like"/>
</dbReference>
<feature type="domain" description="C-type lectin" evidence="7">
    <location>
        <begin position="285"/>
        <end position="354"/>
    </location>
</feature>
<dbReference type="InterPro" id="IPR050111">
    <property type="entry name" value="C-type_lectin/snaclec_domain"/>
</dbReference>
<feature type="domain" description="C-type lectin" evidence="7">
    <location>
        <begin position="119"/>
        <end position="231"/>
    </location>
</feature>
<evidence type="ECO:0000256" key="1">
    <source>
        <dbReference type="ARBA" id="ARBA00022572"/>
    </source>
</evidence>
<dbReference type="Pfam" id="PF00059">
    <property type="entry name" value="Lectin_C"/>
    <property type="match status" value="2"/>
</dbReference>
<feature type="signal peptide" evidence="6">
    <location>
        <begin position="1"/>
        <end position="26"/>
    </location>
</feature>
<dbReference type="SUPFAM" id="SSF56436">
    <property type="entry name" value="C-type lectin-like"/>
    <property type="match status" value="2"/>
</dbReference>
<reference evidence="10" key="2">
    <citation type="submission" date="2025-08" db="UniProtKB">
        <authorList>
            <consortium name="RefSeq"/>
        </authorList>
    </citation>
    <scope>IDENTIFICATION</scope>
    <source>
        <strain evidence="10">S238N-H82</strain>
        <tissue evidence="10">Testes</tissue>
    </source>
</reference>
<dbReference type="CDD" id="cd00108">
    <property type="entry name" value="KR"/>
    <property type="match status" value="1"/>
</dbReference>
<feature type="chain" id="PRO_5039947163" evidence="6">
    <location>
        <begin position="27"/>
        <end position="372"/>
    </location>
</feature>
<evidence type="ECO:0000256" key="5">
    <source>
        <dbReference type="PROSITE-ProRule" id="PRU00121"/>
    </source>
</evidence>
<dbReference type="InterPro" id="IPR038178">
    <property type="entry name" value="Kringle_sf"/>
</dbReference>
<dbReference type="Gene3D" id="3.10.100.10">
    <property type="entry name" value="Mannose-Binding Protein A, subunit A"/>
    <property type="match status" value="2"/>
</dbReference>
<dbReference type="CDD" id="cd00037">
    <property type="entry name" value="CLECT"/>
    <property type="match status" value="1"/>
</dbReference>
<gene>
    <name evidence="10" type="primary">LOC118426301</name>
</gene>
<dbReference type="PANTHER" id="PTHR22803">
    <property type="entry name" value="MANNOSE, PHOSPHOLIPASE, LECTIN RECEPTOR RELATED"/>
    <property type="match status" value="1"/>
</dbReference>
<dbReference type="OrthoDB" id="430340at2759"/>
<dbReference type="SUPFAM" id="SSF57440">
    <property type="entry name" value="Kringle-like"/>
    <property type="match status" value="1"/>
</dbReference>
<dbReference type="PROSITE" id="PS00021">
    <property type="entry name" value="KRINGLE_1"/>
    <property type="match status" value="1"/>
</dbReference>
<feature type="disulfide bond" evidence="5">
    <location>
        <begin position="84"/>
        <end position="107"/>
    </location>
</feature>
<dbReference type="OMA" id="TYGNFWI"/>
<reference evidence="9" key="1">
    <citation type="journal article" date="2020" name="Nat. Ecol. Evol.">
        <title>Deeply conserved synteny resolves early events in vertebrate evolution.</title>
        <authorList>
            <person name="Simakov O."/>
            <person name="Marletaz F."/>
            <person name="Yue J.X."/>
            <person name="O'Connell B."/>
            <person name="Jenkins J."/>
            <person name="Brandt A."/>
            <person name="Calef R."/>
            <person name="Tung C.H."/>
            <person name="Huang T.K."/>
            <person name="Schmutz J."/>
            <person name="Satoh N."/>
            <person name="Yu J.K."/>
            <person name="Putnam N.H."/>
            <person name="Green R.E."/>
            <person name="Rokhsar D.S."/>
        </authorList>
    </citation>
    <scope>NUCLEOTIDE SEQUENCE [LARGE SCALE GENOMIC DNA]</scope>
    <source>
        <strain evidence="9">S238N-H82</strain>
    </source>
</reference>
<evidence type="ECO:0000256" key="4">
    <source>
        <dbReference type="ARBA" id="ARBA00023157"/>
    </source>
</evidence>
<dbReference type="GeneID" id="118426301"/>
<dbReference type="PROSITE" id="PS50041">
    <property type="entry name" value="C_TYPE_LECTIN_2"/>
    <property type="match status" value="2"/>
</dbReference>
<feature type="domain" description="Kringle" evidence="8">
    <location>
        <begin position="39"/>
        <end position="112"/>
    </location>
</feature>